<evidence type="ECO:0000313" key="22">
    <source>
        <dbReference type="Proteomes" id="UP000320781"/>
    </source>
</evidence>
<evidence type="ECO:0000256" key="1">
    <source>
        <dbReference type="ARBA" id="ARBA00001393"/>
    </source>
</evidence>
<dbReference type="CDD" id="cd08195">
    <property type="entry name" value="DHQS"/>
    <property type="match status" value="1"/>
</dbReference>
<evidence type="ECO:0000256" key="18">
    <source>
        <dbReference type="HAMAP-Rule" id="MF_00110"/>
    </source>
</evidence>
<dbReference type="AlphaFoldDB" id="A0A523QK19"/>
<dbReference type="GO" id="GO:0046872">
    <property type="term" value="F:metal ion binding"/>
    <property type="evidence" value="ECO:0007669"/>
    <property type="project" value="UniProtKB-KW"/>
</dbReference>
<accession>A0A523QK19</accession>
<feature type="domain" description="3-dehydroquinate synthase C-terminal" evidence="20">
    <location>
        <begin position="181"/>
        <end position="324"/>
    </location>
</feature>
<dbReference type="InterPro" id="IPR050071">
    <property type="entry name" value="Dehydroquinate_synthase"/>
</dbReference>
<comment type="cofactor">
    <cofactor evidence="3">
        <name>Zn(2+)</name>
        <dbReference type="ChEBI" id="CHEBI:29105"/>
    </cofactor>
</comment>
<comment type="caution">
    <text evidence="21">The sequence shown here is derived from an EMBL/GenBank/DDBJ whole genome shotgun (WGS) entry which is preliminary data.</text>
</comment>
<feature type="binding site" evidence="18">
    <location>
        <begin position="105"/>
        <end position="109"/>
    </location>
    <ligand>
        <name>NAD(+)</name>
        <dbReference type="ChEBI" id="CHEBI:57540"/>
    </ligand>
</feature>
<evidence type="ECO:0000256" key="5">
    <source>
        <dbReference type="ARBA" id="ARBA00004661"/>
    </source>
</evidence>
<comment type="cofactor">
    <cofactor evidence="18">
        <name>Co(2+)</name>
        <dbReference type="ChEBI" id="CHEBI:48828"/>
    </cofactor>
    <cofactor evidence="18">
        <name>Zn(2+)</name>
        <dbReference type="ChEBI" id="CHEBI:29105"/>
    </cofactor>
    <text evidence="18">Binds 1 divalent metal cation per subunit. Can use either Co(2+) or Zn(2+).</text>
</comment>
<comment type="cofactor">
    <cofactor evidence="2 18">
        <name>NAD(+)</name>
        <dbReference type="ChEBI" id="CHEBI:57540"/>
    </cofactor>
</comment>
<evidence type="ECO:0000259" key="19">
    <source>
        <dbReference type="Pfam" id="PF01761"/>
    </source>
</evidence>
<comment type="catalytic activity">
    <reaction evidence="1 18">
        <text>7-phospho-2-dehydro-3-deoxy-D-arabino-heptonate = 3-dehydroquinate + phosphate</text>
        <dbReference type="Rhea" id="RHEA:21968"/>
        <dbReference type="ChEBI" id="CHEBI:32364"/>
        <dbReference type="ChEBI" id="CHEBI:43474"/>
        <dbReference type="ChEBI" id="CHEBI:58394"/>
        <dbReference type="EC" id="4.2.3.4"/>
    </reaction>
</comment>
<evidence type="ECO:0000256" key="16">
    <source>
        <dbReference type="ARBA" id="ARBA00023239"/>
    </source>
</evidence>
<dbReference type="FunFam" id="3.40.50.1970:FF:000007">
    <property type="entry name" value="Pentafunctional AROM polypeptide"/>
    <property type="match status" value="1"/>
</dbReference>
<keyword evidence="15 18" id="KW-0057">Aromatic amino acid biosynthesis</keyword>
<keyword evidence="16 18" id="KW-0456">Lyase</keyword>
<evidence type="ECO:0000256" key="12">
    <source>
        <dbReference type="ARBA" id="ARBA00022741"/>
    </source>
</evidence>
<evidence type="ECO:0000256" key="11">
    <source>
        <dbReference type="ARBA" id="ARBA00022723"/>
    </source>
</evidence>
<dbReference type="GO" id="GO:0003856">
    <property type="term" value="F:3-dehydroquinate synthase activity"/>
    <property type="evidence" value="ECO:0007669"/>
    <property type="project" value="UniProtKB-UniRule"/>
</dbReference>
<dbReference type="PIRSF" id="PIRSF001455">
    <property type="entry name" value="DHQ_synth"/>
    <property type="match status" value="1"/>
</dbReference>
<dbReference type="Proteomes" id="UP000320781">
    <property type="component" value="Unassembled WGS sequence"/>
</dbReference>
<organism evidence="21 22">
    <name type="scientific">Aerophobetes bacterium</name>
    <dbReference type="NCBI Taxonomy" id="2030807"/>
    <lineage>
        <taxon>Bacteria</taxon>
        <taxon>Candidatus Aerophobota</taxon>
    </lineage>
</organism>
<feature type="binding site" evidence="18">
    <location>
        <position position="142"/>
    </location>
    <ligand>
        <name>NAD(+)</name>
        <dbReference type="ChEBI" id="CHEBI:57540"/>
    </ligand>
</feature>
<reference evidence="21 22" key="1">
    <citation type="submission" date="2019-03" db="EMBL/GenBank/DDBJ databases">
        <title>Metabolic potential of uncultured bacteria and archaea associated with petroleum seepage in deep-sea sediments.</title>
        <authorList>
            <person name="Dong X."/>
            <person name="Hubert C."/>
        </authorList>
    </citation>
    <scope>NUCLEOTIDE SEQUENCE [LARGE SCALE GENOMIC DNA]</scope>
    <source>
        <strain evidence="21">E44_bin92</strain>
    </source>
</reference>
<dbReference type="EMBL" id="SOKU01000138">
    <property type="protein sequence ID" value="TES86042.1"/>
    <property type="molecule type" value="Genomic_DNA"/>
</dbReference>
<dbReference type="InterPro" id="IPR016037">
    <property type="entry name" value="DHQ_synth_AroB"/>
</dbReference>
<evidence type="ECO:0000313" key="21">
    <source>
        <dbReference type="EMBL" id="TES86042.1"/>
    </source>
</evidence>
<dbReference type="InterPro" id="IPR030963">
    <property type="entry name" value="DHQ_synth_fam"/>
</dbReference>
<evidence type="ECO:0000256" key="15">
    <source>
        <dbReference type="ARBA" id="ARBA00023141"/>
    </source>
</evidence>
<dbReference type="EC" id="4.2.3.4" evidence="7 18"/>
<feature type="binding site" evidence="18">
    <location>
        <position position="184"/>
    </location>
    <ligand>
        <name>Zn(2+)</name>
        <dbReference type="ChEBI" id="CHEBI:29105"/>
    </ligand>
</feature>
<dbReference type="GO" id="GO:0005737">
    <property type="term" value="C:cytoplasm"/>
    <property type="evidence" value="ECO:0007669"/>
    <property type="project" value="UniProtKB-SubCell"/>
</dbReference>
<dbReference type="Gene3D" id="1.20.1090.10">
    <property type="entry name" value="Dehydroquinate synthase-like - alpha domain"/>
    <property type="match status" value="1"/>
</dbReference>
<evidence type="ECO:0000259" key="20">
    <source>
        <dbReference type="Pfam" id="PF24621"/>
    </source>
</evidence>
<dbReference type="InterPro" id="IPR056179">
    <property type="entry name" value="DHQS_C"/>
</dbReference>
<keyword evidence="12 18" id="KW-0547">Nucleotide-binding</keyword>
<dbReference type="UniPathway" id="UPA00053">
    <property type="reaction ID" value="UER00085"/>
</dbReference>
<keyword evidence="13 18" id="KW-0862">Zinc</keyword>
<dbReference type="GO" id="GO:0008652">
    <property type="term" value="P:amino acid biosynthetic process"/>
    <property type="evidence" value="ECO:0007669"/>
    <property type="project" value="UniProtKB-KW"/>
</dbReference>
<comment type="similarity">
    <text evidence="6 18">Belongs to the sugar phosphate cyclases superfamily. Dehydroquinate synthase family.</text>
</comment>
<comment type="pathway">
    <text evidence="5 18">Metabolic intermediate biosynthesis; chorismate biosynthesis; chorismate from D-erythrose 4-phosphate and phosphoenolpyruvate: step 2/7.</text>
</comment>
<evidence type="ECO:0000256" key="14">
    <source>
        <dbReference type="ARBA" id="ARBA00023027"/>
    </source>
</evidence>
<evidence type="ECO:0000256" key="8">
    <source>
        <dbReference type="ARBA" id="ARBA00017684"/>
    </source>
</evidence>
<keyword evidence="9 18" id="KW-0963">Cytoplasm</keyword>
<gene>
    <name evidence="18" type="primary">aroB</name>
    <name evidence="21" type="ORF">E3J95_02965</name>
</gene>
<feature type="binding site" evidence="18">
    <location>
        <position position="248"/>
    </location>
    <ligand>
        <name>Zn(2+)</name>
        <dbReference type="ChEBI" id="CHEBI:29105"/>
    </ligand>
</feature>
<evidence type="ECO:0000256" key="4">
    <source>
        <dbReference type="ARBA" id="ARBA00004496"/>
    </source>
</evidence>
<protein>
    <recommendedName>
        <fullName evidence="8 18">3-dehydroquinate synthase</fullName>
        <shortName evidence="18">DHQS</shortName>
        <ecNumber evidence="7 18">4.2.3.4</ecNumber>
    </recommendedName>
</protein>
<keyword evidence="11 18" id="KW-0479">Metal-binding</keyword>
<evidence type="ECO:0000256" key="9">
    <source>
        <dbReference type="ARBA" id="ARBA00022490"/>
    </source>
</evidence>
<dbReference type="Pfam" id="PF01761">
    <property type="entry name" value="DHQ_synthase"/>
    <property type="match status" value="1"/>
</dbReference>
<comment type="subcellular location">
    <subcellularLocation>
        <location evidence="4 18">Cytoplasm</location>
    </subcellularLocation>
</comment>
<dbReference type="PANTHER" id="PTHR43622">
    <property type="entry name" value="3-DEHYDROQUINATE SYNTHASE"/>
    <property type="match status" value="1"/>
</dbReference>
<proteinExistence type="inferred from homology"/>
<dbReference type="Gene3D" id="3.40.50.1970">
    <property type="match status" value="1"/>
</dbReference>
<evidence type="ECO:0000256" key="10">
    <source>
        <dbReference type="ARBA" id="ARBA00022605"/>
    </source>
</evidence>
<keyword evidence="14 18" id="KW-0520">NAD</keyword>
<dbReference type="GO" id="GO:0009073">
    <property type="term" value="P:aromatic amino acid family biosynthetic process"/>
    <property type="evidence" value="ECO:0007669"/>
    <property type="project" value="UniProtKB-KW"/>
</dbReference>
<dbReference type="GO" id="GO:0000166">
    <property type="term" value="F:nucleotide binding"/>
    <property type="evidence" value="ECO:0007669"/>
    <property type="project" value="UniProtKB-KW"/>
</dbReference>
<evidence type="ECO:0000256" key="3">
    <source>
        <dbReference type="ARBA" id="ARBA00001947"/>
    </source>
</evidence>
<dbReference type="Pfam" id="PF24621">
    <property type="entry name" value="DHQS_C"/>
    <property type="match status" value="1"/>
</dbReference>
<feature type="binding site" evidence="18">
    <location>
        <position position="265"/>
    </location>
    <ligand>
        <name>Zn(2+)</name>
        <dbReference type="ChEBI" id="CHEBI:29105"/>
    </ligand>
</feature>
<evidence type="ECO:0000256" key="17">
    <source>
        <dbReference type="ARBA" id="ARBA00023285"/>
    </source>
</evidence>
<dbReference type="SUPFAM" id="SSF56796">
    <property type="entry name" value="Dehydroquinate synthase-like"/>
    <property type="match status" value="1"/>
</dbReference>
<feature type="binding site" evidence="18">
    <location>
        <begin position="129"/>
        <end position="130"/>
    </location>
    <ligand>
        <name>NAD(+)</name>
        <dbReference type="ChEBI" id="CHEBI:57540"/>
    </ligand>
</feature>
<dbReference type="GO" id="GO:0009423">
    <property type="term" value="P:chorismate biosynthetic process"/>
    <property type="evidence" value="ECO:0007669"/>
    <property type="project" value="UniProtKB-UniRule"/>
</dbReference>
<name>A0A523QK19_UNCAE</name>
<dbReference type="InterPro" id="IPR030960">
    <property type="entry name" value="DHQS/DOIS_N"/>
</dbReference>
<feature type="binding site" evidence="18">
    <location>
        <position position="151"/>
    </location>
    <ligand>
        <name>NAD(+)</name>
        <dbReference type="ChEBI" id="CHEBI:57540"/>
    </ligand>
</feature>
<dbReference type="HAMAP" id="MF_00110">
    <property type="entry name" value="DHQ_synthase"/>
    <property type="match status" value="1"/>
</dbReference>
<evidence type="ECO:0000256" key="13">
    <source>
        <dbReference type="ARBA" id="ARBA00022833"/>
    </source>
</evidence>
<keyword evidence="17 18" id="KW-0170">Cobalt</keyword>
<evidence type="ECO:0000256" key="2">
    <source>
        <dbReference type="ARBA" id="ARBA00001911"/>
    </source>
</evidence>
<feature type="domain" description="3-dehydroquinate synthase N-terminal" evidence="19">
    <location>
        <begin position="68"/>
        <end position="179"/>
    </location>
</feature>
<keyword evidence="10 18" id="KW-0028">Amino-acid biosynthesis</keyword>
<evidence type="ECO:0000256" key="7">
    <source>
        <dbReference type="ARBA" id="ARBA00013031"/>
    </source>
</evidence>
<dbReference type="NCBIfam" id="TIGR01357">
    <property type="entry name" value="aroB"/>
    <property type="match status" value="1"/>
</dbReference>
<evidence type="ECO:0000256" key="6">
    <source>
        <dbReference type="ARBA" id="ARBA00005412"/>
    </source>
</evidence>
<sequence>MKVVRVDLGERSYPVYIGGDIARLGEVAGQFDLGEKVLIISSSPVASLCGKKVKDALESAAFQVSLARVPDGEKYKTLSQAAKLYEECAEKKLDRNSTILALGGGVIGDLAGFVASTYARGINFTYVPTTLLAQVDASIGGKVGVDLPEGKNLVGSFYQPRFVYMDLRLLTTLPRIQIREGLAEIIKYGIIEDQDLFLHLEQNLEEIQTLSLDSLRYVITRCVQIKAAVVQEDEREKRGKRQVLNFGHTIGHAVESATGYGRYSHGQAVAVGMIGAARIANKMGFFRKALLTRLENLVMRADLPTRVEGVNEGKVWDALHLDKKIREKQLCFVLPRRIGEVFLTDKVPLALVREAIKELGVEK</sequence>
<comment type="function">
    <text evidence="18">Catalyzes the conversion of 3-deoxy-D-arabino-heptulosonate 7-phosphate (DAHP) to dehydroquinate (DHQ).</text>
</comment>
<comment type="caution">
    <text evidence="18">Lacks conserved residue(s) required for the propagation of feature annotation.</text>
</comment>
<dbReference type="PANTHER" id="PTHR43622:SF7">
    <property type="entry name" value="3-DEHYDROQUINATE SYNTHASE, CHLOROPLASTIC"/>
    <property type="match status" value="1"/>
</dbReference>
<feature type="binding site" evidence="18">
    <location>
        <begin position="71"/>
        <end position="76"/>
    </location>
    <ligand>
        <name>NAD(+)</name>
        <dbReference type="ChEBI" id="CHEBI:57540"/>
    </ligand>
</feature>